<feature type="transmembrane region" description="Helical" evidence="1">
    <location>
        <begin position="35"/>
        <end position="51"/>
    </location>
</feature>
<gene>
    <name evidence="2" type="ORF">SAMN05421869_10923</name>
</gene>
<dbReference type="RefSeq" id="WP_090933519.1">
    <property type="nucleotide sequence ID" value="NZ_FNDJ01000009.1"/>
</dbReference>
<keyword evidence="3" id="KW-1185">Reference proteome</keyword>
<organism evidence="2 3">
    <name type="scientific">Nonomuraea jiangxiensis</name>
    <dbReference type="NCBI Taxonomy" id="633440"/>
    <lineage>
        <taxon>Bacteria</taxon>
        <taxon>Bacillati</taxon>
        <taxon>Actinomycetota</taxon>
        <taxon>Actinomycetes</taxon>
        <taxon>Streptosporangiales</taxon>
        <taxon>Streptosporangiaceae</taxon>
        <taxon>Nonomuraea</taxon>
    </lineage>
</organism>
<proteinExistence type="predicted"/>
<reference evidence="2 3" key="1">
    <citation type="submission" date="2016-10" db="EMBL/GenBank/DDBJ databases">
        <authorList>
            <person name="de Groot N.N."/>
        </authorList>
    </citation>
    <scope>NUCLEOTIDE SEQUENCE [LARGE SCALE GENOMIC DNA]</scope>
    <source>
        <strain evidence="2 3">CGMCC 4.6533</strain>
    </source>
</reference>
<protein>
    <recommendedName>
        <fullName evidence="4">Zn-dependent protease with chaperone function</fullName>
    </recommendedName>
</protein>
<dbReference type="OrthoDB" id="7870694at2"/>
<dbReference type="Proteomes" id="UP000199202">
    <property type="component" value="Unassembled WGS sequence"/>
</dbReference>
<keyword evidence="1" id="KW-0472">Membrane</keyword>
<keyword evidence="1" id="KW-1133">Transmembrane helix</keyword>
<dbReference type="AlphaFoldDB" id="A0A1G8RBM7"/>
<dbReference type="STRING" id="633440.SAMN05421869_10923"/>
<sequence>MKRAAAVLLALVVHLLTLAFVVLGGWAILANPGSLLAWLVGGLCLAVGWTLRPRLGRLPADAEVLDRASAPELYAVAERVADRARVRRPAKVAIRDLATETRYDRVGLPRTPVLVLGLPLWLALPPRQRVALLATAYARVPTGDERIVSAALYTLDTWRDALLRAEPLRARQEAQDRIAGSPLGPMEHPGTTYEAMGVIGRMVGRVLGWPLLLVHIPLTRLAQADEEQAERRRHERALRACPERDLAALAEQASGGYLAPMQAAALRGESVASIRQAALVRFRLTDDGVLTSAPDSELLGTRESGQIDEELSAHYTRAIRGFGLIS</sequence>
<evidence type="ECO:0000256" key="1">
    <source>
        <dbReference type="SAM" id="Phobius"/>
    </source>
</evidence>
<keyword evidence="1" id="KW-0812">Transmembrane</keyword>
<evidence type="ECO:0000313" key="3">
    <source>
        <dbReference type="Proteomes" id="UP000199202"/>
    </source>
</evidence>
<dbReference type="EMBL" id="FNDJ01000009">
    <property type="protein sequence ID" value="SDJ14422.1"/>
    <property type="molecule type" value="Genomic_DNA"/>
</dbReference>
<evidence type="ECO:0008006" key="4">
    <source>
        <dbReference type="Google" id="ProtNLM"/>
    </source>
</evidence>
<evidence type="ECO:0000313" key="2">
    <source>
        <dbReference type="EMBL" id="SDJ14422.1"/>
    </source>
</evidence>
<accession>A0A1G8RBM7</accession>
<name>A0A1G8RBM7_9ACTN</name>